<keyword evidence="2" id="KW-1185">Reference proteome</keyword>
<name>A0A411PKN9_9GAMM</name>
<proteinExistence type="predicted"/>
<gene>
    <name evidence="1" type="ORF">EXU30_16375</name>
</gene>
<dbReference type="KEGG" id="smai:EXU30_16375"/>
<evidence type="ECO:0000313" key="1">
    <source>
        <dbReference type="EMBL" id="QBF84074.1"/>
    </source>
</evidence>
<dbReference type="EMBL" id="CP036200">
    <property type="protein sequence ID" value="QBF84074.1"/>
    <property type="molecule type" value="Genomic_DNA"/>
</dbReference>
<dbReference type="RefSeq" id="WP_130601821.1">
    <property type="nucleotide sequence ID" value="NZ_CP036200.1"/>
</dbReference>
<dbReference type="OrthoDB" id="6266000at2"/>
<sequence length="142" mass="16365">MSTYSQRLKLVQLTAISSLLFALIGFSYNVWRMQASEHNANIRDASFEMLLQLSELELIIYAGHYDQDSKLGSPRKGWVKVGLINDLSLITTPSVQSSAKQLKQTWQQHWQNYQRQQQSTNEIVAQIDQVRAEVRLLLKDLN</sequence>
<dbReference type="Proteomes" id="UP000291106">
    <property type="component" value="Chromosome"/>
</dbReference>
<evidence type="ECO:0000313" key="2">
    <source>
        <dbReference type="Proteomes" id="UP000291106"/>
    </source>
</evidence>
<dbReference type="AlphaFoldDB" id="A0A411PKN9"/>
<accession>A0A411PKN9</accession>
<organism evidence="1 2">
    <name type="scientific">Shewanella maritima</name>
    <dbReference type="NCBI Taxonomy" id="2520507"/>
    <lineage>
        <taxon>Bacteria</taxon>
        <taxon>Pseudomonadati</taxon>
        <taxon>Pseudomonadota</taxon>
        <taxon>Gammaproteobacteria</taxon>
        <taxon>Alteromonadales</taxon>
        <taxon>Shewanellaceae</taxon>
        <taxon>Shewanella</taxon>
    </lineage>
</organism>
<protein>
    <submittedName>
        <fullName evidence="1">Uncharacterized protein</fullName>
    </submittedName>
</protein>
<reference evidence="1 2" key="1">
    <citation type="submission" date="2019-02" db="EMBL/GenBank/DDBJ databases">
        <title>Shewanella sp. D4-2 isolated from Dokdo Island.</title>
        <authorList>
            <person name="Baek K."/>
        </authorList>
    </citation>
    <scope>NUCLEOTIDE SEQUENCE [LARGE SCALE GENOMIC DNA]</scope>
    <source>
        <strain evidence="1 2">D4-2</strain>
    </source>
</reference>